<organism evidence="2 3">
    <name type="scientific">Sphingobacterium phlebotomi</name>
    <dbReference type="NCBI Taxonomy" id="2605433"/>
    <lineage>
        <taxon>Bacteria</taxon>
        <taxon>Pseudomonadati</taxon>
        <taxon>Bacteroidota</taxon>
        <taxon>Sphingobacteriia</taxon>
        <taxon>Sphingobacteriales</taxon>
        <taxon>Sphingobacteriaceae</taxon>
        <taxon>Sphingobacterium</taxon>
    </lineage>
</organism>
<dbReference type="RefSeq" id="WP_148921342.1">
    <property type="nucleotide sequence ID" value="NZ_VTAV01000032.1"/>
</dbReference>
<evidence type="ECO:0000313" key="3">
    <source>
        <dbReference type="Proteomes" id="UP000322362"/>
    </source>
</evidence>
<dbReference type="AlphaFoldDB" id="A0A5D4GU59"/>
<feature type="domain" description="MobA/VirD2-like nuclease" evidence="1">
    <location>
        <begin position="17"/>
        <end position="148"/>
    </location>
</feature>
<keyword evidence="3" id="KW-1185">Reference proteome</keyword>
<dbReference type="InterPro" id="IPR005094">
    <property type="entry name" value="Endonuclease_MobA/VirD2"/>
</dbReference>
<dbReference type="Proteomes" id="UP000322362">
    <property type="component" value="Unassembled WGS sequence"/>
</dbReference>
<protein>
    <submittedName>
        <fullName evidence="2">Relaxase/mobilization nuclease domain-containing protein</fullName>
    </submittedName>
</protein>
<sequence length="247" mass="27891">MVSKAKSTKGSSQAIDYVMNDKENGEALILDSNGIVGTTGKDILQEFRFVQESNRNCVNNTISMVISPNQEIGKDLSNKELREILHSQLENLGLKDRQYIATVHASTETKHIHVLVNRINEKGQAISDSFLSKRAQESAEKIARSKGWKTAKDIQNERKLEAKEIRLKVENTIKKDKPQDIKSYFESLHKSGLKIDIIRSKVNNTISGYRIEGFKASDISRNLTLNKVEKSIKTIINSLSKDRGYSR</sequence>
<dbReference type="EMBL" id="VTAV01000032">
    <property type="protein sequence ID" value="TYR30815.1"/>
    <property type="molecule type" value="Genomic_DNA"/>
</dbReference>
<evidence type="ECO:0000313" key="2">
    <source>
        <dbReference type="EMBL" id="TYR30815.1"/>
    </source>
</evidence>
<name>A0A5D4GU59_9SPHI</name>
<comment type="caution">
    <text evidence="2">The sequence shown here is derived from an EMBL/GenBank/DDBJ whole genome shotgun (WGS) entry which is preliminary data.</text>
</comment>
<dbReference type="Pfam" id="PF03432">
    <property type="entry name" value="Relaxase"/>
    <property type="match status" value="1"/>
</dbReference>
<accession>A0A5D4GU59</accession>
<reference evidence="2 3" key="1">
    <citation type="submission" date="2019-08" db="EMBL/GenBank/DDBJ databases">
        <title>Phlebobacter frassis gen. nov. sp. nov., a new member of family Sphingobacteriaceae isolated from sand fly rearing media.</title>
        <authorList>
            <person name="Kakumanu M.L."/>
            <person name="Marayati B.F."/>
            <person name="Wada-Katsumata A."/>
            <person name="Wasserberg G."/>
            <person name="Schal C."/>
            <person name="Apperson C.S."/>
            <person name="Ponnusamy L."/>
        </authorList>
    </citation>
    <scope>NUCLEOTIDE SEQUENCE [LARGE SCALE GENOMIC DNA]</scope>
    <source>
        <strain evidence="2 3">SSI9</strain>
    </source>
</reference>
<gene>
    <name evidence="2" type="ORF">FXV77_21695</name>
</gene>
<evidence type="ECO:0000259" key="1">
    <source>
        <dbReference type="Pfam" id="PF03432"/>
    </source>
</evidence>
<proteinExistence type="predicted"/>